<evidence type="ECO:0000313" key="2">
    <source>
        <dbReference type="Proteomes" id="UP000190626"/>
    </source>
</evidence>
<dbReference type="EMBL" id="MBTG01000002">
    <property type="protein sequence ID" value="OPH61203.1"/>
    <property type="molecule type" value="Genomic_DNA"/>
</dbReference>
<proteinExistence type="predicted"/>
<protein>
    <submittedName>
        <fullName evidence="1">Uncharacterized protein</fullName>
    </submittedName>
</protein>
<sequence>MSTYRFNHNGIKGEIKPASSEDNPGELMILSMPLASNVDMSEKRGLLTICPLCAGSCWASPQIPAAAQMFQGRVIAACTQCALSANMNKGSIPRFLQERNLTPEGMRLRLKPHGWVISG</sequence>
<accession>A0A1V4HR85</accession>
<keyword evidence="2" id="KW-1185">Reference proteome</keyword>
<dbReference type="Proteomes" id="UP000190626">
    <property type="component" value="Unassembled WGS sequence"/>
</dbReference>
<reference evidence="2" key="1">
    <citation type="submission" date="2016-07" db="EMBL/GenBank/DDBJ databases">
        <authorList>
            <person name="Florea S."/>
            <person name="Webb J.S."/>
            <person name="Jaromczyk J."/>
            <person name="Schardl C.L."/>
        </authorList>
    </citation>
    <scope>NUCLEOTIDE SEQUENCE [LARGE SCALE GENOMIC DNA]</scope>
    <source>
        <strain evidence="2">CY1</strain>
    </source>
</reference>
<evidence type="ECO:0000313" key="1">
    <source>
        <dbReference type="EMBL" id="OPH61203.1"/>
    </source>
</evidence>
<dbReference type="AlphaFoldDB" id="A0A1V4HR85"/>
<gene>
    <name evidence="1" type="ORF">BC351_14745</name>
</gene>
<organism evidence="1 2">
    <name type="scientific">Paenibacillus ferrarius</name>
    <dbReference type="NCBI Taxonomy" id="1469647"/>
    <lineage>
        <taxon>Bacteria</taxon>
        <taxon>Bacillati</taxon>
        <taxon>Bacillota</taxon>
        <taxon>Bacilli</taxon>
        <taxon>Bacillales</taxon>
        <taxon>Paenibacillaceae</taxon>
        <taxon>Paenibacillus</taxon>
    </lineage>
</organism>
<comment type="caution">
    <text evidence="1">The sequence shown here is derived from an EMBL/GenBank/DDBJ whole genome shotgun (WGS) entry which is preliminary data.</text>
</comment>
<dbReference type="RefSeq" id="WP_079409207.1">
    <property type="nucleotide sequence ID" value="NZ_MBTG01000002.1"/>
</dbReference>
<dbReference type="OrthoDB" id="1956810at2"/>
<name>A0A1V4HR85_9BACL</name>